<keyword evidence="1" id="KW-1133">Transmembrane helix</keyword>
<sequence>MGVLQPILVYIVVAISAAYLVKKFLLPKTLFSNKKGSSKACGQDGCGCH</sequence>
<keyword evidence="1" id="KW-0812">Transmembrane</keyword>
<proteinExistence type="predicted"/>
<protein>
    <recommendedName>
        <fullName evidence="4">Virus attachment protein p12 family protein</fullName>
    </recommendedName>
</protein>
<evidence type="ECO:0000313" key="3">
    <source>
        <dbReference type="Proteomes" id="UP000185728"/>
    </source>
</evidence>
<keyword evidence="3" id="KW-1185">Reference proteome</keyword>
<accession>A0ABY1KHR0</accession>
<organism evidence="2 3">
    <name type="scientific">Zobellia uliginosa</name>
    <dbReference type="NCBI Taxonomy" id="143224"/>
    <lineage>
        <taxon>Bacteria</taxon>
        <taxon>Pseudomonadati</taxon>
        <taxon>Bacteroidota</taxon>
        <taxon>Flavobacteriia</taxon>
        <taxon>Flavobacteriales</taxon>
        <taxon>Flavobacteriaceae</taxon>
        <taxon>Zobellia</taxon>
    </lineage>
</organism>
<reference evidence="2 3" key="1">
    <citation type="submission" date="2017-01" db="EMBL/GenBank/DDBJ databases">
        <authorList>
            <person name="Varghese N."/>
            <person name="Submissions S."/>
        </authorList>
    </citation>
    <scope>NUCLEOTIDE SEQUENCE [LARGE SCALE GENOMIC DNA]</scope>
    <source>
        <strain evidence="2 3">DSM 2061</strain>
    </source>
</reference>
<name>A0ABY1KHR0_9FLAO</name>
<comment type="caution">
    <text evidence="2">The sequence shown here is derived from an EMBL/GenBank/DDBJ whole genome shotgun (WGS) entry which is preliminary data.</text>
</comment>
<evidence type="ECO:0008006" key="4">
    <source>
        <dbReference type="Google" id="ProtNLM"/>
    </source>
</evidence>
<feature type="transmembrane region" description="Helical" evidence="1">
    <location>
        <begin position="6"/>
        <end position="25"/>
    </location>
</feature>
<evidence type="ECO:0000313" key="2">
    <source>
        <dbReference type="EMBL" id="SIS37155.1"/>
    </source>
</evidence>
<dbReference type="EMBL" id="FTOB01000001">
    <property type="protein sequence ID" value="SIS37155.1"/>
    <property type="molecule type" value="Genomic_DNA"/>
</dbReference>
<evidence type="ECO:0000256" key="1">
    <source>
        <dbReference type="SAM" id="Phobius"/>
    </source>
</evidence>
<keyword evidence="1" id="KW-0472">Membrane</keyword>
<gene>
    <name evidence="2" type="ORF">SAMN05421766_10150</name>
</gene>
<dbReference type="Proteomes" id="UP000185728">
    <property type="component" value="Unassembled WGS sequence"/>
</dbReference>